<accession>A0A8K2A2V3</accession>
<sequence length="126" mass="14114">MKLSERMAAQIEALENNTARSRRATAEVFATAAELMQDQDVLLQTQSLPAQPSFNLPSNVLAGKAWTVPQMKKTFSNFKEAQCHYKNLYNVRANGWANLTNKVNLIEASLFYLATHSARSHSVIED</sequence>
<proteinExistence type="predicted"/>
<name>A0A8K2A2V3_9CYAN</name>
<dbReference type="Proteomes" id="UP000607397">
    <property type="component" value="Unassembled WGS sequence"/>
</dbReference>
<gene>
    <name evidence="1" type="ORF">GS597_19635</name>
</gene>
<dbReference type="EMBL" id="WVIC01000064">
    <property type="protein sequence ID" value="NCJ08677.1"/>
    <property type="molecule type" value="Genomic_DNA"/>
</dbReference>
<evidence type="ECO:0000313" key="2">
    <source>
        <dbReference type="Proteomes" id="UP000607397"/>
    </source>
</evidence>
<protein>
    <submittedName>
        <fullName evidence="1">Uncharacterized protein</fullName>
    </submittedName>
</protein>
<reference evidence="1" key="1">
    <citation type="submission" date="2019-12" db="EMBL/GenBank/DDBJ databases">
        <title>High-Quality draft genome sequences of three cyanobacteria isolated from the limestone walls of the Old Cathedral of Coimbra.</title>
        <authorList>
            <person name="Tiago I."/>
            <person name="Soares F."/>
            <person name="Portugal A."/>
        </authorList>
    </citation>
    <scope>NUCLEOTIDE SEQUENCE [LARGE SCALE GENOMIC DNA]</scope>
    <source>
        <strain evidence="1">C</strain>
    </source>
</reference>
<keyword evidence="2" id="KW-1185">Reference proteome</keyword>
<dbReference type="RefSeq" id="WP_161827148.1">
    <property type="nucleotide sequence ID" value="NZ_WVIC01000064.1"/>
</dbReference>
<evidence type="ECO:0000313" key="1">
    <source>
        <dbReference type="EMBL" id="NCJ08677.1"/>
    </source>
</evidence>
<dbReference type="AlphaFoldDB" id="A0A8K2A2V3"/>
<comment type="caution">
    <text evidence="1">The sequence shown here is derived from an EMBL/GenBank/DDBJ whole genome shotgun (WGS) entry which is preliminary data.</text>
</comment>
<organism evidence="1 2">
    <name type="scientific">Petrachloros mirabilis ULC683</name>
    <dbReference type="NCBI Taxonomy" id="2781853"/>
    <lineage>
        <taxon>Bacteria</taxon>
        <taxon>Bacillati</taxon>
        <taxon>Cyanobacteriota</taxon>
        <taxon>Cyanophyceae</taxon>
        <taxon>Synechococcales</taxon>
        <taxon>Petrachlorosaceae</taxon>
        <taxon>Petrachloros</taxon>
        <taxon>Petrachloros mirabilis</taxon>
    </lineage>
</organism>